<name>A0A0L6ZBS1_9CLOT</name>
<dbReference type="InterPro" id="IPR011042">
    <property type="entry name" value="6-blade_b-propeller_TolB-like"/>
</dbReference>
<organism evidence="6 7">
    <name type="scientific">Clostridium homopropionicum DSM 5847</name>
    <dbReference type="NCBI Taxonomy" id="1121318"/>
    <lineage>
        <taxon>Bacteria</taxon>
        <taxon>Bacillati</taxon>
        <taxon>Bacillota</taxon>
        <taxon>Clostridia</taxon>
        <taxon>Eubacteriales</taxon>
        <taxon>Clostridiaceae</taxon>
        <taxon>Clostridium</taxon>
    </lineage>
</organism>
<dbReference type="GO" id="GO:0004674">
    <property type="term" value="F:protein serine/threonine kinase activity"/>
    <property type="evidence" value="ECO:0007669"/>
    <property type="project" value="UniProtKB-EC"/>
</dbReference>
<feature type="signal peptide" evidence="4">
    <location>
        <begin position="1"/>
        <end position="23"/>
    </location>
</feature>
<feature type="domain" description="SbsA Ig-like" evidence="5">
    <location>
        <begin position="453"/>
        <end position="547"/>
    </location>
</feature>
<dbReference type="SUPFAM" id="SSF63829">
    <property type="entry name" value="Calcium-dependent phosphotriesterase"/>
    <property type="match status" value="2"/>
</dbReference>
<evidence type="ECO:0000313" key="6">
    <source>
        <dbReference type="EMBL" id="KOA20434.1"/>
    </source>
</evidence>
<keyword evidence="6" id="KW-0418">Kinase</keyword>
<dbReference type="Pfam" id="PF13205">
    <property type="entry name" value="Big_5"/>
    <property type="match status" value="1"/>
</dbReference>
<keyword evidence="7" id="KW-1185">Reference proteome</keyword>
<evidence type="ECO:0000313" key="7">
    <source>
        <dbReference type="Proteomes" id="UP000037043"/>
    </source>
</evidence>
<evidence type="ECO:0000256" key="1">
    <source>
        <dbReference type="ARBA" id="ARBA00022729"/>
    </source>
</evidence>
<dbReference type="PANTHER" id="PTHR13833:SF71">
    <property type="entry name" value="NHL DOMAIN-CONTAINING PROTEIN"/>
    <property type="match status" value="1"/>
</dbReference>
<sequence length="550" mass="60624">MINMKKIIFSCVGYIFISTFFNAKALALALEVTADDLNNRLIELTSSMEVKVDNGSWTYYSSNMNLDLSGDKKVSVRNKIQNSNNYEVKEFTFTSTPILSSLSNFAGSGQNILKDGTKSISGFNYPSSIVLDRDGNIIVVDSYNNCIRKISGDNVTTIAGSIDKKDSYGFPMGDYADGDALNAKFNKPKDAVVDSKGNIFISDSCNNVIRKINNNKVYTFAGTGEVGFTNGEGKTSKFNLPSGITIDKDDNLYVADSLNNVIRKITPNGVVSTFAGVQGETGGYKNGALNEAIFNEPSDIIIDSKGAFYITDSGNQVIRKIYNGQVTAISGSVDGKIDNSDYMEGGYADGIASEAKYNFPKGISITDEGVLLVADTWNNMIRAIKADGTVSTITGSEIVNESESNENLVQLNKPTDVLYSKGYIYICDSWNNSIRVMPLSKNEDRNFFQFLEPTAPVQTVKEDKLWKINFSKEIDEDSINGNILIYNKSKNLEVSITPELSTDKKSIVIKHKDNFIVGDEYVIYVKNNIIGIVDKQYIRKPIMFEFTVCK</sequence>
<dbReference type="AlphaFoldDB" id="A0A0L6ZBS1"/>
<feature type="repeat" description="NHL" evidence="3">
    <location>
        <begin position="116"/>
        <end position="153"/>
    </location>
</feature>
<dbReference type="PATRIC" id="fig|1121318.3.peg.1030"/>
<keyword evidence="2" id="KW-0677">Repeat</keyword>
<dbReference type="EC" id="2.7.11.1" evidence="6"/>
<feature type="chain" id="PRO_5038522128" evidence="4">
    <location>
        <begin position="24"/>
        <end position="550"/>
    </location>
</feature>
<protein>
    <submittedName>
        <fullName evidence="6">Serine/threonine-protein kinase PknD</fullName>
        <ecNumber evidence="6">2.7.11.1</ecNumber>
    </submittedName>
</protein>
<dbReference type="InterPro" id="IPR001258">
    <property type="entry name" value="NHL_repeat"/>
</dbReference>
<proteinExistence type="predicted"/>
<dbReference type="InterPro" id="IPR014755">
    <property type="entry name" value="Cu-Rt/internalin_Ig-like"/>
</dbReference>
<accession>A0A0L6ZBS1</accession>
<dbReference type="EMBL" id="LHUR01000013">
    <property type="protein sequence ID" value="KOA20434.1"/>
    <property type="molecule type" value="Genomic_DNA"/>
</dbReference>
<dbReference type="PANTHER" id="PTHR13833">
    <property type="match status" value="1"/>
</dbReference>
<evidence type="ECO:0000256" key="3">
    <source>
        <dbReference type="PROSITE-ProRule" id="PRU00504"/>
    </source>
</evidence>
<dbReference type="Proteomes" id="UP000037043">
    <property type="component" value="Unassembled WGS sequence"/>
</dbReference>
<dbReference type="PROSITE" id="PS51125">
    <property type="entry name" value="NHL"/>
    <property type="match status" value="1"/>
</dbReference>
<reference evidence="7" key="1">
    <citation type="submission" date="2015-08" db="EMBL/GenBank/DDBJ databases">
        <title>Genome sequence of the strict anaerobe Clostridium homopropionicum LuHBu1 (DSM 5847T).</title>
        <authorList>
            <person name="Poehlein A."/>
            <person name="Beck M."/>
            <person name="Schiel-Bengelsdorf B."/>
            <person name="Bengelsdorf F.R."/>
            <person name="Daniel R."/>
            <person name="Duerre P."/>
        </authorList>
    </citation>
    <scope>NUCLEOTIDE SEQUENCE [LARGE SCALE GENOMIC DNA]</scope>
    <source>
        <strain evidence="7">DSM 5847</strain>
    </source>
</reference>
<dbReference type="Gene3D" id="2.120.10.30">
    <property type="entry name" value="TolB, C-terminal domain"/>
    <property type="match status" value="3"/>
</dbReference>
<dbReference type="STRING" id="36844.SAMN04488501_10826"/>
<comment type="caution">
    <text evidence="6">The sequence shown here is derived from an EMBL/GenBank/DDBJ whole genome shotgun (WGS) entry which is preliminary data.</text>
</comment>
<evidence type="ECO:0000256" key="2">
    <source>
        <dbReference type="ARBA" id="ARBA00022737"/>
    </source>
</evidence>
<evidence type="ECO:0000256" key="4">
    <source>
        <dbReference type="SAM" id="SignalP"/>
    </source>
</evidence>
<dbReference type="InterPro" id="IPR032812">
    <property type="entry name" value="SbsA_Ig"/>
</dbReference>
<gene>
    <name evidence="6" type="primary">pknD</name>
    <name evidence="6" type="ORF">CLHOM_10220</name>
</gene>
<dbReference type="Pfam" id="PF01436">
    <property type="entry name" value="NHL"/>
    <property type="match status" value="1"/>
</dbReference>
<keyword evidence="1 4" id="KW-0732">Signal</keyword>
<evidence type="ECO:0000259" key="5">
    <source>
        <dbReference type="Pfam" id="PF13205"/>
    </source>
</evidence>
<keyword evidence="6" id="KW-0808">Transferase</keyword>
<dbReference type="Gene3D" id="2.60.40.1220">
    <property type="match status" value="1"/>
</dbReference>